<keyword evidence="3" id="KW-1185">Reference proteome</keyword>
<gene>
    <name evidence="2" type="ORF">PoB_005529600</name>
</gene>
<feature type="compositionally biased region" description="Acidic residues" evidence="1">
    <location>
        <begin position="21"/>
        <end position="38"/>
    </location>
</feature>
<proteinExistence type="predicted"/>
<protein>
    <submittedName>
        <fullName evidence="2">Uncharacterized protein</fullName>
    </submittedName>
</protein>
<dbReference type="EMBL" id="BLXT01006082">
    <property type="protein sequence ID" value="GFO28791.1"/>
    <property type="molecule type" value="Genomic_DNA"/>
</dbReference>
<evidence type="ECO:0000313" key="3">
    <source>
        <dbReference type="Proteomes" id="UP000735302"/>
    </source>
</evidence>
<dbReference type="AlphaFoldDB" id="A0AAV4C7X0"/>
<accession>A0AAV4C7X0</accession>
<comment type="caution">
    <text evidence="2">The sequence shown here is derived from an EMBL/GenBank/DDBJ whole genome shotgun (WGS) entry which is preliminary data.</text>
</comment>
<organism evidence="2 3">
    <name type="scientific">Plakobranchus ocellatus</name>
    <dbReference type="NCBI Taxonomy" id="259542"/>
    <lineage>
        <taxon>Eukaryota</taxon>
        <taxon>Metazoa</taxon>
        <taxon>Spiralia</taxon>
        <taxon>Lophotrochozoa</taxon>
        <taxon>Mollusca</taxon>
        <taxon>Gastropoda</taxon>
        <taxon>Heterobranchia</taxon>
        <taxon>Euthyneura</taxon>
        <taxon>Panpulmonata</taxon>
        <taxon>Sacoglossa</taxon>
        <taxon>Placobranchoidea</taxon>
        <taxon>Plakobranchidae</taxon>
        <taxon>Plakobranchus</taxon>
    </lineage>
</organism>
<name>A0AAV4C7X0_9GAST</name>
<sequence>MVAPANLTKEEKELFYSASMDVDDEENTDEQTENDGDECTAPSTSTATWSALKAAIYDSTNATIIDEPLCLMSSPVSAIHNLCNASEYYRTTDQASFKKGYPLEQFSSPNAIGKSQFGRGTMATYRDGVSHKMFKAHHWLTDPLQVLQLIAGLELKPAKDNQCKIQGRVSIHNSTSPLFNGKREAYEI</sequence>
<evidence type="ECO:0000313" key="2">
    <source>
        <dbReference type="EMBL" id="GFO28791.1"/>
    </source>
</evidence>
<feature type="region of interest" description="Disordered" evidence="1">
    <location>
        <begin position="1"/>
        <end position="44"/>
    </location>
</feature>
<evidence type="ECO:0000256" key="1">
    <source>
        <dbReference type="SAM" id="MobiDB-lite"/>
    </source>
</evidence>
<dbReference type="Proteomes" id="UP000735302">
    <property type="component" value="Unassembled WGS sequence"/>
</dbReference>
<reference evidence="2 3" key="1">
    <citation type="journal article" date="2021" name="Elife">
        <title>Chloroplast acquisition without the gene transfer in kleptoplastic sea slugs, Plakobranchus ocellatus.</title>
        <authorList>
            <person name="Maeda T."/>
            <person name="Takahashi S."/>
            <person name="Yoshida T."/>
            <person name="Shimamura S."/>
            <person name="Takaki Y."/>
            <person name="Nagai Y."/>
            <person name="Toyoda A."/>
            <person name="Suzuki Y."/>
            <person name="Arimoto A."/>
            <person name="Ishii H."/>
            <person name="Satoh N."/>
            <person name="Nishiyama T."/>
            <person name="Hasebe M."/>
            <person name="Maruyama T."/>
            <person name="Minagawa J."/>
            <person name="Obokata J."/>
            <person name="Shigenobu S."/>
        </authorList>
    </citation>
    <scope>NUCLEOTIDE SEQUENCE [LARGE SCALE GENOMIC DNA]</scope>
</reference>